<sequence length="73" mass="7886">MDTTDWQACTLWGAMGSDSTDEQYPQRNVCGACIAEDEKRGEDAQIVSINGDYDDSLGPECGLECGMSADDED</sequence>
<proteinExistence type="predicted"/>
<reference evidence="1 2" key="1">
    <citation type="submission" date="2024-01" db="EMBL/GenBank/DDBJ databases">
        <title>Novel species of the genus Luteimonas isolated from rivers.</title>
        <authorList>
            <person name="Lu H."/>
        </authorList>
    </citation>
    <scope>NUCLEOTIDE SEQUENCE [LARGE SCALE GENOMIC DNA]</scope>
    <source>
        <strain evidence="1 2">SMYT11W</strain>
    </source>
</reference>
<name>A0ABU7W9X7_9GAMM</name>
<dbReference type="Proteomes" id="UP001358324">
    <property type="component" value="Unassembled WGS sequence"/>
</dbReference>
<dbReference type="EMBL" id="JAZHBM010000001">
    <property type="protein sequence ID" value="MEF3080779.1"/>
    <property type="molecule type" value="Genomic_DNA"/>
</dbReference>
<dbReference type="RefSeq" id="WP_332076546.1">
    <property type="nucleotide sequence ID" value="NZ_JAZHBM010000001.1"/>
</dbReference>
<accession>A0ABU7W9X7</accession>
<keyword evidence="2" id="KW-1185">Reference proteome</keyword>
<gene>
    <name evidence="1" type="ORF">V3391_00930</name>
</gene>
<protein>
    <submittedName>
        <fullName evidence="1">Uncharacterized protein</fullName>
    </submittedName>
</protein>
<organism evidence="1 2">
    <name type="scientific">Luteimonas flava</name>
    <dbReference type="NCBI Taxonomy" id="3115822"/>
    <lineage>
        <taxon>Bacteria</taxon>
        <taxon>Pseudomonadati</taxon>
        <taxon>Pseudomonadota</taxon>
        <taxon>Gammaproteobacteria</taxon>
        <taxon>Lysobacterales</taxon>
        <taxon>Lysobacteraceae</taxon>
        <taxon>Luteimonas</taxon>
    </lineage>
</organism>
<comment type="caution">
    <text evidence="1">The sequence shown here is derived from an EMBL/GenBank/DDBJ whole genome shotgun (WGS) entry which is preliminary data.</text>
</comment>
<evidence type="ECO:0000313" key="2">
    <source>
        <dbReference type="Proteomes" id="UP001358324"/>
    </source>
</evidence>
<evidence type="ECO:0000313" key="1">
    <source>
        <dbReference type="EMBL" id="MEF3080779.1"/>
    </source>
</evidence>